<gene>
    <name evidence="2" type="ORF">IV203_016799</name>
</gene>
<reference evidence="2" key="2">
    <citation type="submission" date="2021-04" db="EMBL/GenBank/DDBJ databases">
        <authorList>
            <person name="Podell S."/>
        </authorList>
    </citation>
    <scope>NUCLEOTIDE SEQUENCE</scope>
    <source>
        <strain evidence="2">Hildebrandi</strain>
    </source>
</reference>
<accession>A0A9K3KQI9</accession>
<dbReference type="AlphaFoldDB" id="A0A9K3KQI9"/>
<reference evidence="2" key="1">
    <citation type="journal article" date="2021" name="Sci. Rep.">
        <title>Diploid genomic architecture of Nitzschia inconspicua, an elite biomass production diatom.</title>
        <authorList>
            <person name="Oliver A."/>
            <person name="Podell S."/>
            <person name="Pinowska A."/>
            <person name="Traller J.C."/>
            <person name="Smith S.R."/>
            <person name="McClure R."/>
            <person name="Beliaev A."/>
            <person name="Bohutskyi P."/>
            <person name="Hill E.A."/>
            <person name="Rabines A."/>
            <person name="Zheng H."/>
            <person name="Allen L.Z."/>
            <person name="Kuo A."/>
            <person name="Grigoriev I.V."/>
            <person name="Allen A.E."/>
            <person name="Hazlebeck D."/>
            <person name="Allen E.E."/>
        </authorList>
    </citation>
    <scope>NUCLEOTIDE SEQUENCE</scope>
    <source>
        <strain evidence="2">Hildebrandi</strain>
    </source>
</reference>
<dbReference type="Proteomes" id="UP000693970">
    <property type="component" value="Unassembled WGS sequence"/>
</dbReference>
<evidence type="ECO:0000256" key="1">
    <source>
        <dbReference type="SAM" id="MobiDB-lite"/>
    </source>
</evidence>
<feature type="region of interest" description="Disordered" evidence="1">
    <location>
        <begin position="228"/>
        <end position="257"/>
    </location>
</feature>
<sequence>MDHHYSVEKPYKMDTSHTASTKEDLTETWDDSSIDTEEDEITDEQIYTVRVSTDKIQKASDLRCYKETNSYKRWFHDHVTSNADVICATSKVAELCGVQIKIYYRAVDEERERRRKRRNSRHELPVNKVATLLTFDPNTGLYDHLIRGKAYIVVDDGRTKISKRTVWMLQELISEYKGMYHKYGADFSREGQMELLKACVQFKKGKWMPRSVYGMALTSTPDDEIASRNHRYHEEVEGSLRGKEDGEDEGPMKPSSASHWFISTHVIEDMKDVVGATAL</sequence>
<proteinExistence type="predicted"/>
<dbReference type="OrthoDB" id="56377at2759"/>
<dbReference type="EMBL" id="JAGRRH010000020">
    <property type="protein sequence ID" value="KAG7348094.1"/>
    <property type="molecule type" value="Genomic_DNA"/>
</dbReference>
<evidence type="ECO:0000313" key="2">
    <source>
        <dbReference type="EMBL" id="KAG7348094.1"/>
    </source>
</evidence>
<organism evidence="2 3">
    <name type="scientific">Nitzschia inconspicua</name>
    <dbReference type="NCBI Taxonomy" id="303405"/>
    <lineage>
        <taxon>Eukaryota</taxon>
        <taxon>Sar</taxon>
        <taxon>Stramenopiles</taxon>
        <taxon>Ochrophyta</taxon>
        <taxon>Bacillariophyta</taxon>
        <taxon>Bacillariophyceae</taxon>
        <taxon>Bacillariophycidae</taxon>
        <taxon>Bacillariales</taxon>
        <taxon>Bacillariaceae</taxon>
        <taxon>Nitzschia</taxon>
    </lineage>
</organism>
<evidence type="ECO:0000313" key="3">
    <source>
        <dbReference type="Proteomes" id="UP000693970"/>
    </source>
</evidence>
<feature type="compositionally biased region" description="Basic and acidic residues" evidence="1">
    <location>
        <begin position="1"/>
        <end position="25"/>
    </location>
</feature>
<protein>
    <submittedName>
        <fullName evidence="2">Uncharacterized protein</fullName>
    </submittedName>
</protein>
<comment type="caution">
    <text evidence="2">The sequence shown here is derived from an EMBL/GenBank/DDBJ whole genome shotgun (WGS) entry which is preliminary data.</text>
</comment>
<name>A0A9K3KQI9_9STRA</name>
<feature type="compositionally biased region" description="Basic and acidic residues" evidence="1">
    <location>
        <begin position="232"/>
        <end position="244"/>
    </location>
</feature>
<keyword evidence="3" id="KW-1185">Reference proteome</keyword>
<feature type="region of interest" description="Disordered" evidence="1">
    <location>
        <begin position="1"/>
        <end position="30"/>
    </location>
</feature>